<reference evidence="8 9" key="1">
    <citation type="submission" date="2018-06" db="EMBL/GenBank/DDBJ databases">
        <authorList>
            <consortium name="Pathogen Informatics"/>
            <person name="Doyle S."/>
        </authorList>
    </citation>
    <scope>NUCLEOTIDE SEQUENCE [LARGE SCALE GENOMIC DNA]</scope>
    <source>
        <strain evidence="8 9">NCTC12112</strain>
    </source>
</reference>
<dbReference type="Proteomes" id="UP000249008">
    <property type="component" value="Chromosome 1"/>
</dbReference>
<dbReference type="GO" id="GO:0005886">
    <property type="term" value="C:plasma membrane"/>
    <property type="evidence" value="ECO:0007669"/>
    <property type="project" value="UniProtKB-SubCell"/>
</dbReference>
<dbReference type="PANTHER" id="PTHR43663">
    <property type="entry name" value="CHROMATE TRANSPORT PROTEIN-RELATED"/>
    <property type="match status" value="1"/>
</dbReference>
<evidence type="ECO:0000256" key="3">
    <source>
        <dbReference type="ARBA" id="ARBA00022475"/>
    </source>
</evidence>
<feature type="transmembrane region" description="Helical" evidence="7">
    <location>
        <begin position="146"/>
        <end position="178"/>
    </location>
</feature>
<protein>
    <submittedName>
        <fullName evidence="8">Chromate transporter, chromate ion transporter (CHR) family</fullName>
    </submittedName>
</protein>
<dbReference type="EMBL" id="LS483487">
    <property type="protein sequence ID" value="SQJ00287.1"/>
    <property type="molecule type" value="Genomic_DNA"/>
</dbReference>
<comment type="similarity">
    <text evidence="2">Belongs to the chromate ion transporter (CHR) (TC 2.A.51) family.</text>
</comment>
<organism evidence="8 9">
    <name type="scientific">Fusobacterium ulcerans</name>
    <dbReference type="NCBI Taxonomy" id="861"/>
    <lineage>
        <taxon>Bacteria</taxon>
        <taxon>Fusobacteriati</taxon>
        <taxon>Fusobacteriota</taxon>
        <taxon>Fusobacteriia</taxon>
        <taxon>Fusobacteriales</taxon>
        <taxon>Fusobacteriaceae</taxon>
        <taxon>Fusobacterium</taxon>
    </lineage>
</organism>
<dbReference type="Pfam" id="PF02417">
    <property type="entry name" value="Chromate_transp"/>
    <property type="match status" value="1"/>
</dbReference>
<evidence type="ECO:0000313" key="9">
    <source>
        <dbReference type="Proteomes" id="UP000249008"/>
    </source>
</evidence>
<evidence type="ECO:0000256" key="1">
    <source>
        <dbReference type="ARBA" id="ARBA00004651"/>
    </source>
</evidence>
<dbReference type="KEGG" id="ful:C4N20_10305"/>
<comment type="subcellular location">
    <subcellularLocation>
        <location evidence="1">Cell membrane</location>
        <topology evidence="1">Multi-pass membrane protein</topology>
    </subcellularLocation>
</comment>
<keyword evidence="3" id="KW-1003">Cell membrane</keyword>
<keyword evidence="6 7" id="KW-0472">Membrane</keyword>
<dbReference type="InterPro" id="IPR003370">
    <property type="entry name" value="Chromate_transpt"/>
</dbReference>
<dbReference type="GeneID" id="78455205"/>
<keyword evidence="4 7" id="KW-0812">Transmembrane</keyword>
<evidence type="ECO:0000313" key="8">
    <source>
        <dbReference type="EMBL" id="SQJ00287.1"/>
    </source>
</evidence>
<dbReference type="PANTHER" id="PTHR43663:SF1">
    <property type="entry name" value="CHROMATE TRANSPORTER"/>
    <property type="match status" value="1"/>
</dbReference>
<evidence type="ECO:0000256" key="2">
    <source>
        <dbReference type="ARBA" id="ARBA00005262"/>
    </source>
</evidence>
<accession>A0AAX1TRM5</accession>
<dbReference type="RefSeq" id="WP_005976057.1">
    <property type="nucleotide sequence ID" value="NZ_CABKNW010000001.1"/>
</dbReference>
<dbReference type="GO" id="GO:0015109">
    <property type="term" value="F:chromate transmembrane transporter activity"/>
    <property type="evidence" value="ECO:0007669"/>
    <property type="project" value="InterPro"/>
</dbReference>
<evidence type="ECO:0000256" key="4">
    <source>
        <dbReference type="ARBA" id="ARBA00022692"/>
    </source>
</evidence>
<evidence type="ECO:0000256" key="6">
    <source>
        <dbReference type="ARBA" id="ARBA00023136"/>
    </source>
</evidence>
<evidence type="ECO:0000256" key="7">
    <source>
        <dbReference type="SAM" id="Phobius"/>
    </source>
</evidence>
<gene>
    <name evidence="8" type="ORF">NCTC12112_00616</name>
</gene>
<proteinExistence type="inferred from homology"/>
<feature type="transmembrane region" description="Helical" evidence="7">
    <location>
        <begin position="80"/>
        <end position="104"/>
    </location>
</feature>
<feature type="transmembrane region" description="Helical" evidence="7">
    <location>
        <begin position="12"/>
        <end position="34"/>
    </location>
</feature>
<evidence type="ECO:0000256" key="5">
    <source>
        <dbReference type="ARBA" id="ARBA00022989"/>
    </source>
</evidence>
<dbReference type="InterPro" id="IPR052518">
    <property type="entry name" value="CHR_Transporter"/>
</dbReference>
<dbReference type="AlphaFoldDB" id="A0AAX1TRM5"/>
<keyword evidence="5 7" id="KW-1133">Transmembrane helix</keyword>
<sequence>MKNNKVKVCIWLFGINFFISAFTFGGGYVVIPMIKKYFVDKKKFFDNEQLMDMAAIAQSSPGAIAVNLSVLSGYKTAGMIGAVISCIAAVFPPLIILGVISIYYTMFRDNQVISSILKGMEAGVGALIVDIVLDMSRAIFKERQKFMTFIIPLTFIASFIFHINVIFIILTCSAACFIDGWIKKKKGEKICGV</sequence>
<name>A0AAX1TRM5_9FUSO</name>